<comment type="subunit">
    <text evidence="1">Component of the Smc5-Smc6 complex.</text>
</comment>
<keyword evidence="1" id="KW-0234">DNA repair</keyword>
<dbReference type="PANTHER" id="PTHR20973">
    <property type="entry name" value="NON-SMC ELEMENT 1-RELATED"/>
    <property type="match status" value="1"/>
</dbReference>
<dbReference type="Proteomes" id="UP000002258">
    <property type="component" value="Chromosome 2"/>
</dbReference>
<reference evidence="2 3" key="1">
    <citation type="journal article" date="2007" name="Nat. Biotechnol.">
        <title>Genome sequence of the lignocellulose-bioconverting and xylose-fermenting yeast Pichia stipitis.</title>
        <authorList>
            <person name="Jeffries T.W."/>
            <person name="Grigoriev I.V."/>
            <person name="Grimwood J."/>
            <person name="Laplaza J.M."/>
            <person name="Aerts A."/>
            <person name="Salamov A."/>
            <person name="Schmutz J."/>
            <person name="Lindquist E."/>
            <person name="Dehal P."/>
            <person name="Shapiro H."/>
            <person name="Jin Y.S."/>
            <person name="Passoth V."/>
            <person name="Richardson P.M."/>
        </authorList>
    </citation>
    <scope>NUCLEOTIDE SEQUENCE [LARGE SCALE GENOMIC DNA]</scope>
    <source>
        <strain evidence="3">ATCC 58785 / CBS 6054 / NBRC 10063 / NRRL Y-11545</strain>
    </source>
</reference>
<sequence length="234" mass="26528">MSEIDRVLLTYLRSVKAISHGSLIEKFSYILTNLSNSEDLSNQQLDLSNQQLEPLLDKHIASINTNITQHGFKIDRRKDEISGVLYFVFINSISDDVINSSSNYTVPELDTIKRIIAELVEAYGFQFSIGRVNAKQRVASSLNKSLAEADFFVDRLIDDGWFVSTKDERLLLSIRALSELKTYLVDTFGTTADADGGIMHLCQHCKELVTLGKTKLEGDIRLSFHYKCYDVYSR</sequence>
<dbReference type="InParanoid" id="A3LNQ3"/>
<dbReference type="InterPro" id="IPR011513">
    <property type="entry name" value="Nse1"/>
</dbReference>
<dbReference type="AlphaFoldDB" id="A3LNQ3"/>
<dbReference type="GO" id="GO:0000724">
    <property type="term" value="P:double-strand break repair via homologous recombination"/>
    <property type="evidence" value="ECO:0007669"/>
    <property type="project" value="TreeGrafter"/>
</dbReference>
<dbReference type="GeneID" id="4836880"/>
<keyword evidence="1" id="KW-0808">Transferase</keyword>
<dbReference type="Gene3D" id="1.10.10.10">
    <property type="entry name" value="Winged helix-like DNA-binding domain superfamily/Winged helix DNA-binding domain"/>
    <property type="match status" value="1"/>
</dbReference>
<keyword evidence="3" id="KW-1185">Reference proteome</keyword>
<dbReference type="GO" id="GO:0008270">
    <property type="term" value="F:zinc ion binding"/>
    <property type="evidence" value="ECO:0007669"/>
    <property type="project" value="UniProtKB-KW"/>
</dbReference>
<dbReference type="eggNOG" id="KOG4718">
    <property type="taxonomic scope" value="Eukaryota"/>
</dbReference>
<name>A3LNQ3_PICST</name>
<comment type="subcellular location">
    <subcellularLocation>
        <location evidence="1">Nucleus</location>
    </subcellularLocation>
</comment>
<dbReference type="GO" id="GO:0061630">
    <property type="term" value="F:ubiquitin protein ligase activity"/>
    <property type="evidence" value="ECO:0007669"/>
    <property type="project" value="UniProtKB-EC"/>
</dbReference>
<dbReference type="OrthoDB" id="185455at2759"/>
<comment type="function">
    <text evidence="1">Acts in a DNA repair pathway for removal of UV-induced DNA damage that is distinct from classical nucleotide excision repair and in repair of ionizing radiation damage. Functions in homologous recombination repair of DNA double strand breaks and in recovery of stalled replication forks.</text>
</comment>
<comment type="similarity">
    <text evidence="1">Belongs to the NSE1 family.</text>
</comment>
<dbReference type="GO" id="GO:0030915">
    <property type="term" value="C:Smc5-Smc6 complex"/>
    <property type="evidence" value="ECO:0007669"/>
    <property type="project" value="UniProtKB-UniRule"/>
</dbReference>
<keyword evidence="1" id="KW-0479">Metal-binding</keyword>
<organism evidence="2 3">
    <name type="scientific">Scheffersomyces stipitis (strain ATCC 58785 / CBS 6054 / NBRC 10063 / NRRL Y-11545)</name>
    <name type="common">Yeast</name>
    <name type="synonym">Pichia stipitis</name>
    <dbReference type="NCBI Taxonomy" id="322104"/>
    <lineage>
        <taxon>Eukaryota</taxon>
        <taxon>Fungi</taxon>
        <taxon>Dikarya</taxon>
        <taxon>Ascomycota</taxon>
        <taxon>Saccharomycotina</taxon>
        <taxon>Pichiomycetes</taxon>
        <taxon>Debaryomycetaceae</taxon>
        <taxon>Scheffersomyces</taxon>
    </lineage>
</organism>
<dbReference type="EMBL" id="CP000496">
    <property type="protein sequence ID" value="ABN64903.2"/>
    <property type="molecule type" value="Genomic_DNA"/>
</dbReference>
<dbReference type="HOGENOM" id="CLU_045153_4_0_1"/>
<dbReference type="EC" id="2.3.2.27" evidence="1"/>
<evidence type="ECO:0000313" key="2">
    <source>
        <dbReference type="EMBL" id="ABN64903.2"/>
    </source>
</evidence>
<proteinExistence type="inferred from homology"/>
<comment type="catalytic activity">
    <reaction evidence="1">
        <text>S-ubiquitinyl-[E2 ubiquitin-conjugating enzyme]-L-cysteine + [acceptor protein]-L-lysine = [E2 ubiquitin-conjugating enzyme]-L-cysteine + N(6)-ubiquitinyl-[acceptor protein]-L-lysine.</text>
        <dbReference type="EC" id="2.3.2.27"/>
    </reaction>
</comment>
<keyword evidence="1" id="KW-0233">DNA recombination</keyword>
<evidence type="ECO:0000256" key="1">
    <source>
        <dbReference type="RuleBase" id="RU368018"/>
    </source>
</evidence>
<evidence type="ECO:0000313" key="3">
    <source>
        <dbReference type="Proteomes" id="UP000002258"/>
    </source>
</evidence>
<keyword evidence="1" id="KW-0862">Zinc</keyword>
<keyword evidence="1" id="KW-0539">Nucleus</keyword>
<gene>
    <name evidence="2" type="ORF">PICST_54896</name>
</gene>
<keyword evidence="1" id="KW-0227">DNA damage</keyword>
<dbReference type="Pfam" id="PF07574">
    <property type="entry name" value="SMC_Nse1"/>
    <property type="match status" value="1"/>
</dbReference>
<dbReference type="KEGG" id="pic:PICST_54896"/>
<dbReference type="STRING" id="322104.A3LNQ3"/>
<dbReference type="GO" id="GO:0005634">
    <property type="term" value="C:nucleus"/>
    <property type="evidence" value="ECO:0007669"/>
    <property type="project" value="UniProtKB-SubCell"/>
</dbReference>
<feature type="non-terminal residue" evidence="2">
    <location>
        <position position="234"/>
    </location>
</feature>
<dbReference type="OMA" id="RCPNYSN"/>
<keyword evidence="1" id="KW-0833">Ubl conjugation pathway</keyword>
<dbReference type="InterPro" id="IPR036388">
    <property type="entry name" value="WH-like_DNA-bd_sf"/>
</dbReference>
<dbReference type="PANTHER" id="PTHR20973:SF0">
    <property type="entry name" value="NON-STRUCTURAL MAINTENANCE OF CHROMOSOMES ELEMENT 1 HOMOLOG"/>
    <property type="match status" value="1"/>
</dbReference>
<protein>
    <recommendedName>
        <fullName evidence="1">Non-structural maintenance of chromosomes element 1 homolog</fullName>
        <ecNumber evidence="1">2.3.2.27</ecNumber>
    </recommendedName>
</protein>
<dbReference type="RefSeq" id="XP_001382932.2">
    <property type="nucleotide sequence ID" value="XM_001382895.1"/>
</dbReference>
<accession>A3LNQ3</accession>
<keyword evidence="1" id="KW-0863">Zinc-finger</keyword>